<keyword evidence="2" id="KW-0812">Transmembrane</keyword>
<dbReference type="InterPro" id="IPR006457">
    <property type="entry name" value="S_layer-rel_Mac"/>
</dbReference>
<dbReference type="OrthoDB" id="148334at2157"/>
<feature type="region of interest" description="Disordered" evidence="1">
    <location>
        <begin position="816"/>
        <end position="841"/>
    </location>
</feature>
<accession>A0B8D5</accession>
<evidence type="ECO:0000313" key="4">
    <source>
        <dbReference type="EMBL" id="ABK14959.1"/>
    </source>
</evidence>
<evidence type="ECO:0000259" key="3">
    <source>
        <dbReference type="Pfam" id="PF07752"/>
    </source>
</evidence>
<organism evidence="4 5">
    <name type="scientific">Methanothrix thermoacetophila (strain DSM 6194 / JCM 14653 / NBRC 101360 / PT)</name>
    <name type="common">Methanosaeta thermophila</name>
    <dbReference type="NCBI Taxonomy" id="349307"/>
    <lineage>
        <taxon>Archaea</taxon>
        <taxon>Methanobacteriati</taxon>
        <taxon>Methanobacteriota</taxon>
        <taxon>Stenosarchaea group</taxon>
        <taxon>Methanomicrobia</taxon>
        <taxon>Methanotrichales</taxon>
        <taxon>Methanotrichaceae</taxon>
        <taxon>Methanothrix</taxon>
    </lineage>
</organism>
<reference evidence="4 5" key="1">
    <citation type="submission" date="2006-10" db="EMBL/GenBank/DDBJ databases">
        <title>Complete sequence of Methanosaeta thermophila PT.</title>
        <authorList>
            <consortium name="US DOE Joint Genome Institute"/>
            <person name="Copeland A."/>
            <person name="Lucas S."/>
            <person name="Lapidus A."/>
            <person name="Barry K."/>
            <person name="Detter J.C."/>
            <person name="Glavina del Rio T."/>
            <person name="Hammon N."/>
            <person name="Israni S."/>
            <person name="Pitluck S."/>
            <person name="Chain P."/>
            <person name="Malfatti S."/>
            <person name="Shin M."/>
            <person name="Vergez L."/>
            <person name="Schmutz J."/>
            <person name="Larimer F."/>
            <person name="Land M."/>
            <person name="Hauser L."/>
            <person name="Kyrpides N."/>
            <person name="Kim E."/>
            <person name="Smith K.S."/>
            <person name="Ingram-Smith C."/>
            <person name="Richardson P."/>
        </authorList>
    </citation>
    <scope>NUCLEOTIDE SEQUENCE [LARGE SCALE GENOMIC DNA]</scope>
    <source>
        <strain evidence="5">DSM 6194 / JCM 14653 / NBRC 101360 / PT</strain>
    </source>
</reference>
<name>A0B8D5_METTP</name>
<keyword evidence="2" id="KW-1133">Transmembrane helix</keyword>
<dbReference type="KEGG" id="mtp:Mthe_1177"/>
<feature type="domain" description="S-layer family duplication" evidence="3">
    <location>
        <begin position="324"/>
        <end position="576"/>
    </location>
</feature>
<evidence type="ECO:0000313" key="5">
    <source>
        <dbReference type="Proteomes" id="UP000000674"/>
    </source>
</evidence>
<proteinExistence type="predicted"/>
<keyword evidence="2" id="KW-0472">Membrane</keyword>
<evidence type="ECO:0000256" key="1">
    <source>
        <dbReference type="SAM" id="MobiDB-lite"/>
    </source>
</evidence>
<dbReference type="HOGENOM" id="CLU_302007_0_0_2"/>
<gene>
    <name evidence="4" type="ordered locus">Mthe_1177</name>
</gene>
<dbReference type="Gene3D" id="2.60.98.40">
    <property type="match status" value="2"/>
</dbReference>
<evidence type="ECO:0000256" key="2">
    <source>
        <dbReference type="SAM" id="Phobius"/>
    </source>
</evidence>
<feature type="compositionally biased region" description="Polar residues" evidence="1">
    <location>
        <begin position="816"/>
        <end position="827"/>
    </location>
</feature>
<dbReference type="GeneID" id="4462642"/>
<sequence>MGSPRQIGLVLSIMLITVGVSAGQMPSEIAEIRGHMATAEGVWNAEDFGWFVYDLKEGMGSESLSIIPTERTIEEGNLIYSCRAVAKRFEYESWGRYLWIGFLGKRYLAGYPEGPITEEISSLEKGELREVLIDSDDRYTISSERPLILGDGYTVALESVSDDGRKAFIELLMDGSTVDRAVVEEGSTYVWKHPETDIPLILIHVRSGMHGRDEDRVDVDGIFQVSTHPAVVLTDGATIGLLKVNDISGDRIELRNSDDIALSPDSMVHIAGGLALRVTDSPTLRYYPVGLYTEYGRYIIRGPVFHEGDLHVQKIIEDIPAYVSTVWDYRNYAGFYFDDEDMIGSETFVLNGSSRRVVPRFGPIVPVEMNGSVVGSMRGLLYYTYIQPKRFERDSWGEYYVLSLFGELWFAGYGRNTSSEIGEKSMFDYERLGRVLIDTDAQDIATSGNIYFFRDGYSLLIRDVGKDRIFVSLLKDNRIVDNSTISSNSTYVYKKDVFDIKDLPILAVHVGEIFRDKERQIAVIDGVFQISDQIYLPIEGGSKIGDMVIFTTPKGIYMVNDESKSLGKGSSVEIWPEYPGVTKGLYLAVADNDTLRYFPYTVAYVVPMPRILQLGVPSDAAPPVAFNATVKAGEMRGALVEVMDPPGRTVSLKEISTGRGLGDTWRFDWTWNGTVPVMNDMVVPDADITPTSAILYINDSYSASVGVFFDQAGRIERIIGNDGRVYYSRGQIMSFASGSRLAFFLWNNSTVVGQKNQTLVGDINALEPHIERVPAAPGRYTLQLRVQNIMGEAVASAKFNLTSPIYSTLPLLSQTHENGSSANNSMNGDMPTGRKTAEGSKIPAPGAVASIVAITTSAMMGIAIKRMRKGLRRT</sequence>
<keyword evidence="5" id="KW-1185">Reference proteome</keyword>
<dbReference type="Pfam" id="PF07752">
    <property type="entry name" value="S-layer"/>
    <property type="match status" value="2"/>
</dbReference>
<dbReference type="NCBIfam" id="TIGR01567">
    <property type="entry name" value="S_layer_rel_Mac"/>
    <property type="match status" value="1"/>
</dbReference>
<dbReference type="Proteomes" id="UP000000674">
    <property type="component" value="Chromosome"/>
</dbReference>
<dbReference type="EMBL" id="CP000477">
    <property type="protein sequence ID" value="ABK14959.1"/>
    <property type="molecule type" value="Genomic_DNA"/>
</dbReference>
<feature type="domain" description="S-layer family duplication" evidence="3">
    <location>
        <begin position="38"/>
        <end position="280"/>
    </location>
</feature>
<feature type="transmembrane region" description="Helical" evidence="2">
    <location>
        <begin position="844"/>
        <end position="864"/>
    </location>
</feature>
<dbReference type="Gene3D" id="2.60.40.4190">
    <property type="match status" value="2"/>
</dbReference>
<dbReference type="STRING" id="349307.Mthe_1177"/>
<dbReference type="AlphaFoldDB" id="A0B8D5"/>
<dbReference type="RefSeq" id="WP_011696352.1">
    <property type="nucleotide sequence ID" value="NC_008553.1"/>
</dbReference>
<protein>
    <submittedName>
        <fullName evidence="4">S-layer-related duplication domain</fullName>
    </submittedName>
</protein>